<evidence type="ECO:0000256" key="4">
    <source>
        <dbReference type="ARBA" id="ARBA00022989"/>
    </source>
</evidence>
<keyword evidence="10" id="KW-1185">Reference proteome</keyword>
<feature type="region of interest" description="Disordered" evidence="6">
    <location>
        <begin position="160"/>
        <end position="184"/>
    </location>
</feature>
<dbReference type="Proteomes" id="UP000638313">
    <property type="component" value="Unassembled WGS sequence"/>
</dbReference>
<evidence type="ECO:0000313" key="10">
    <source>
        <dbReference type="Proteomes" id="UP000638313"/>
    </source>
</evidence>
<reference evidence="9" key="1">
    <citation type="journal article" date="2014" name="Int. J. Syst. Evol. Microbiol.">
        <title>Complete genome sequence of Corynebacterium casei LMG S-19264T (=DSM 44701T), isolated from a smear-ripened cheese.</title>
        <authorList>
            <consortium name="US DOE Joint Genome Institute (JGI-PGF)"/>
            <person name="Walter F."/>
            <person name="Albersmeier A."/>
            <person name="Kalinowski J."/>
            <person name="Ruckert C."/>
        </authorList>
    </citation>
    <scope>NUCLEOTIDE SEQUENCE</scope>
    <source>
        <strain evidence="9">JCM 4059</strain>
    </source>
</reference>
<comment type="subcellular location">
    <subcellularLocation>
        <location evidence="1">Cell membrane</location>
        <topology evidence="1">Single-pass membrane protein</topology>
    </subcellularLocation>
</comment>
<protein>
    <submittedName>
        <fullName evidence="9">Membrane protein</fullName>
    </submittedName>
</protein>
<evidence type="ECO:0000256" key="2">
    <source>
        <dbReference type="ARBA" id="ARBA00022475"/>
    </source>
</evidence>
<evidence type="ECO:0000259" key="8">
    <source>
        <dbReference type="Pfam" id="PF04024"/>
    </source>
</evidence>
<organism evidence="9 10">
    <name type="scientific">Streptomyces mashuensis</name>
    <dbReference type="NCBI Taxonomy" id="33904"/>
    <lineage>
        <taxon>Bacteria</taxon>
        <taxon>Bacillati</taxon>
        <taxon>Actinomycetota</taxon>
        <taxon>Actinomycetes</taxon>
        <taxon>Kitasatosporales</taxon>
        <taxon>Streptomycetaceae</taxon>
        <taxon>Streptomyces</taxon>
    </lineage>
</organism>
<keyword evidence="2" id="KW-1003">Cell membrane</keyword>
<dbReference type="GO" id="GO:0005886">
    <property type="term" value="C:plasma membrane"/>
    <property type="evidence" value="ECO:0007669"/>
    <property type="project" value="UniProtKB-SubCell"/>
</dbReference>
<name>A0A919EDA9_9ACTN</name>
<keyword evidence="4 7" id="KW-1133">Transmembrane helix</keyword>
<feature type="transmembrane region" description="Helical" evidence="7">
    <location>
        <begin position="40"/>
        <end position="67"/>
    </location>
</feature>
<accession>A0A919EDA9</accession>
<evidence type="ECO:0000256" key="1">
    <source>
        <dbReference type="ARBA" id="ARBA00004162"/>
    </source>
</evidence>
<dbReference type="Pfam" id="PF04024">
    <property type="entry name" value="PspC"/>
    <property type="match status" value="1"/>
</dbReference>
<feature type="transmembrane region" description="Helical" evidence="7">
    <location>
        <begin position="271"/>
        <end position="291"/>
    </location>
</feature>
<dbReference type="PANTHER" id="PTHR33885:SF3">
    <property type="entry name" value="PHAGE SHOCK PROTEIN C"/>
    <property type="match status" value="1"/>
</dbReference>
<sequence length="451" mass="46761">MTGAPTAETPTRPTLRRSREHKMLAGVCGGLGRCFDMDPVVFRVVLGVLAATGGLGLIAYGLAWLLVPLEDEEENEARRMLSGRVEGPALTAVLCALVGCGLFLSMLNNSGAMAFSLLLLLTISGAAYWSQYRRRPEAETEEELPPPSDRLAWMFRPHKTLDAPPETQAPPAPGSPSWWRDPVGDAGPAGRKGVAMFSPGYLWGPEGIPFSYVPDPAHAPAAAAAMAKRPVPRPAPVVREDGPQLGGASFFLALAACGLGTGLTWNQQPVGTSLEIGLACALGVFGLGLAVSSRYGRTGGGTVVAAALTGVLLVGAAALPASVTAEWSRTTWRPATPAQAAVPYRLGSGEGRLDLTGVSWQAGAAPVAVHAEVGAGRLTVVVPQDVSAQVDIRVGVGDVQLPGEARDEIDVAPARHRRVTLAPAAGQTPRGTLELSLKAGIGQVEVVRATP</sequence>
<feature type="transmembrane region" description="Helical" evidence="7">
    <location>
        <begin position="303"/>
        <end position="323"/>
    </location>
</feature>
<feature type="transmembrane region" description="Helical" evidence="7">
    <location>
        <begin position="112"/>
        <end position="129"/>
    </location>
</feature>
<dbReference type="EMBL" id="BNBD01000005">
    <property type="protein sequence ID" value="GHF47605.1"/>
    <property type="molecule type" value="Genomic_DNA"/>
</dbReference>
<feature type="domain" description="Phage shock protein PspC N-terminal" evidence="8">
    <location>
        <begin position="14"/>
        <end position="69"/>
    </location>
</feature>
<evidence type="ECO:0000256" key="7">
    <source>
        <dbReference type="SAM" id="Phobius"/>
    </source>
</evidence>
<dbReference type="RefSeq" id="WP_190130155.1">
    <property type="nucleotide sequence ID" value="NZ_BNBD01000005.1"/>
</dbReference>
<feature type="transmembrane region" description="Helical" evidence="7">
    <location>
        <begin position="88"/>
        <end position="106"/>
    </location>
</feature>
<evidence type="ECO:0000256" key="3">
    <source>
        <dbReference type="ARBA" id="ARBA00022692"/>
    </source>
</evidence>
<evidence type="ECO:0000256" key="5">
    <source>
        <dbReference type="ARBA" id="ARBA00023136"/>
    </source>
</evidence>
<keyword evidence="3 7" id="KW-0812">Transmembrane</keyword>
<gene>
    <name evidence="9" type="ORF">GCM10010218_31260</name>
</gene>
<evidence type="ECO:0000313" key="9">
    <source>
        <dbReference type="EMBL" id="GHF47605.1"/>
    </source>
</evidence>
<dbReference type="PANTHER" id="PTHR33885">
    <property type="entry name" value="PHAGE SHOCK PROTEIN C"/>
    <property type="match status" value="1"/>
</dbReference>
<dbReference type="InterPro" id="IPR052027">
    <property type="entry name" value="PspC"/>
</dbReference>
<proteinExistence type="predicted"/>
<reference evidence="9" key="2">
    <citation type="submission" date="2020-09" db="EMBL/GenBank/DDBJ databases">
        <authorList>
            <person name="Sun Q."/>
            <person name="Ohkuma M."/>
        </authorList>
    </citation>
    <scope>NUCLEOTIDE SEQUENCE</scope>
    <source>
        <strain evidence="9">JCM 4059</strain>
    </source>
</reference>
<comment type="caution">
    <text evidence="9">The sequence shown here is derived from an EMBL/GenBank/DDBJ whole genome shotgun (WGS) entry which is preliminary data.</text>
</comment>
<dbReference type="AlphaFoldDB" id="A0A919EDA9"/>
<dbReference type="InterPro" id="IPR007168">
    <property type="entry name" value="Phageshock_PspC_N"/>
</dbReference>
<keyword evidence="5 7" id="KW-0472">Membrane</keyword>
<feature type="transmembrane region" description="Helical" evidence="7">
    <location>
        <begin position="245"/>
        <end position="265"/>
    </location>
</feature>
<evidence type="ECO:0000256" key="6">
    <source>
        <dbReference type="SAM" id="MobiDB-lite"/>
    </source>
</evidence>